<comment type="similarity">
    <text evidence="1">Belongs to the FPG family.</text>
</comment>
<dbReference type="InterPro" id="IPR000214">
    <property type="entry name" value="Znf_DNA_glyclase/AP_lyase"/>
</dbReference>
<evidence type="ECO:0000256" key="11">
    <source>
        <dbReference type="ARBA" id="ARBA00023268"/>
    </source>
</evidence>
<dbReference type="SMART" id="SM01232">
    <property type="entry name" value="H2TH"/>
    <property type="match status" value="1"/>
</dbReference>
<evidence type="ECO:0000256" key="8">
    <source>
        <dbReference type="ARBA" id="ARBA00023125"/>
    </source>
</evidence>
<evidence type="ECO:0000256" key="12">
    <source>
        <dbReference type="ARBA" id="ARBA00023295"/>
    </source>
</evidence>
<dbReference type="InterPro" id="IPR015886">
    <property type="entry name" value="H2TH_FPG"/>
</dbReference>
<dbReference type="GO" id="GO:0140078">
    <property type="term" value="F:class I DNA-(apurinic or apyrimidinic site) endonuclease activity"/>
    <property type="evidence" value="ECO:0007669"/>
    <property type="project" value="UniProtKB-EC"/>
</dbReference>
<dbReference type="SMART" id="SM00513">
    <property type="entry name" value="SAP"/>
    <property type="match status" value="1"/>
</dbReference>
<keyword evidence="5 13" id="KW-0863">Zinc-finger</keyword>
<evidence type="ECO:0000313" key="18">
    <source>
        <dbReference type="EMBL" id="CAE0367110.1"/>
    </source>
</evidence>
<dbReference type="InterPro" id="IPR036361">
    <property type="entry name" value="SAP_dom_sf"/>
</dbReference>
<evidence type="ECO:0000256" key="5">
    <source>
        <dbReference type="ARBA" id="ARBA00022771"/>
    </source>
</evidence>
<evidence type="ECO:0000259" key="16">
    <source>
        <dbReference type="PROSITE" id="PS51066"/>
    </source>
</evidence>
<evidence type="ECO:0000259" key="15">
    <source>
        <dbReference type="PROSITE" id="PS50800"/>
    </source>
</evidence>
<evidence type="ECO:0000256" key="6">
    <source>
        <dbReference type="ARBA" id="ARBA00022801"/>
    </source>
</evidence>
<dbReference type="GO" id="GO:0008270">
    <property type="term" value="F:zinc ion binding"/>
    <property type="evidence" value="ECO:0007669"/>
    <property type="project" value="UniProtKB-KW"/>
</dbReference>
<protein>
    <recommendedName>
        <fullName evidence="2">DNA-(apurinic or apyrimidinic site) lyase</fullName>
        <ecNumber evidence="2">4.2.99.18</ecNumber>
    </recommendedName>
</protein>
<evidence type="ECO:0000256" key="4">
    <source>
        <dbReference type="ARBA" id="ARBA00022763"/>
    </source>
</evidence>
<evidence type="ECO:0000256" key="7">
    <source>
        <dbReference type="ARBA" id="ARBA00022833"/>
    </source>
</evidence>
<accession>A0A7S3NL00</accession>
<feature type="region of interest" description="Disordered" evidence="14">
    <location>
        <begin position="380"/>
        <end position="411"/>
    </location>
</feature>
<feature type="compositionally biased region" description="Basic residues" evidence="14">
    <location>
        <begin position="395"/>
        <end position="411"/>
    </location>
</feature>
<evidence type="ECO:0000259" key="17">
    <source>
        <dbReference type="PROSITE" id="PS51068"/>
    </source>
</evidence>
<dbReference type="Pfam" id="PF01149">
    <property type="entry name" value="Fapy_DNA_glyco"/>
    <property type="match status" value="1"/>
</dbReference>
<dbReference type="PROSITE" id="PS51066">
    <property type="entry name" value="ZF_FPG_2"/>
    <property type="match status" value="1"/>
</dbReference>
<dbReference type="Pfam" id="PF02037">
    <property type="entry name" value="SAP"/>
    <property type="match status" value="1"/>
</dbReference>
<feature type="domain" description="FPG-type" evidence="16">
    <location>
        <begin position="232"/>
        <end position="264"/>
    </location>
</feature>
<dbReference type="GO" id="GO:0006284">
    <property type="term" value="P:base-excision repair"/>
    <property type="evidence" value="ECO:0007669"/>
    <property type="project" value="InterPro"/>
</dbReference>
<dbReference type="Gene3D" id="1.10.8.50">
    <property type="match status" value="1"/>
</dbReference>
<name>A0A7S3NL00_9STRA</name>
<keyword evidence="4" id="KW-0227">DNA damage</keyword>
<dbReference type="PROSITE" id="PS51068">
    <property type="entry name" value="FPG_CAT"/>
    <property type="match status" value="1"/>
</dbReference>
<dbReference type="GO" id="GO:0000703">
    <property type="term" value="F:oxidized pyrimidine nucleobase lesion DNA N-glycosylase activity"/>
    <property type="evidence" value="ECO:0007669"/>
    <property type="project" value="TreeGrafter"/>
</dbReference>
<dbReference type="EMBL" id="HBIJ01011507">
    <property type="protein sequence ID" value="CAE0367110.1"/>
    <property type="molecule type" value="Transcribed_RNA"/>
</dbReference>
<feature type="domain" description="SAP" evidence="15">
    <location>
        <begin position="307"/>
        <end position="341"/>
    </location>
</feature>
<evidence type="ECO:0000256" key="9">
    <source>
        <dbReference type="ARBA" id="ARBA00023204"/>
    </source>
</evidence>
<feature type="domain" description="Formamidopyrimidine-DNA glycosylase catalytic" evidence="17">
    <location>
        <begin position="2"/>
        <end position="126"/>
    </location>
</feature>
<dbReference type="GO" id="GO:0003684">
    <property type="term" value="F:damaged DNA binding"/>
    <property type="evidence" value="ECO:0007669"/>
    <property type="project" value="InterPro"/>
</dbReference>
<gene>
    <name evidence="18" type="ORF">ALAG00032_LOCUS7859</name>
</gene>
<dbReference type="Gene3D" id="3.20.190.10">
    <property type="entry name" value="MutM-like, N-terminal"/>
    <property type="match status" value="1"/>
</dbReference>
<dbReference type="PROSITE" id="PS50800">
    <property type="entry name" value="SAP"/>
    <property type="match status" value="1"/>
</dbReference>
<proteinExistence type="inferred from homology"/>
<sequence>MVEGHSVHRVVHQVRQRLVGKVVKAQSPNKRFTEGASRINNQKFTSIEAHGKNIFAIFGQDAEETIVHVHFGMSGNWAIFDPVNEEEPETRATTRLRLVTDDAITHLSAMTVAHGDRDFYEKKRKALGQDPLRSDASPDILWSKVKSSAKSIGALIMDQSFFAGPGNIYRCEILFCCGIHPNRAGHDLTREEFDQIWAESVKQLRRGYETGSIITVDRDEAIQFGQPNLRRWIYNTAKCPKCSTSIVKWDIATRTCYACPSCQPTQPVLKDTTSSSQSLESKEELVQPFNSHCARDTVAVRLTKGGPSLLTIAELKTELRSRGAALGGKKADLVARLSDFLVKDDPVSPEQAAIEKIQAGESRAVEHVADIHPTQAKRLLEDHNSAVNLVTPTHSTKRRRQSSSTRSKKSA</sequence>
<keyword evidence="11" id="KW-0511">Multifunctional enzyme</keyword>
<keyword evidence="12" id="KW-0326">Glycosidase</keyword>
<dbReference type="PANTHER" id="PTHR42697:SF1">
    <property type="entry name" value="ENDONUCLEASE 8"/>
    <property type="match status" value="1"/>
</dbReference>
<keyword evidence="3" id="KW-0479">Metal-binding</keyword>
<evidence type="ECO:0000256" key="13">
    <source>
        <dbReference type="PROSITE-ProRule" id="PRU00391"/>
    </source>
</evidence>
<dbReference type="PANTHER" id="PTHR42697">
    <property type="entry name" value="ENDONUCLEASE 8"/>
    <property type="match status" value="1"/>
</dbReference>
<keyword evidence="7" id="KW-0862">Zinc</keyword>
<evidence type="ECO:0000256" key="3">
    <source>
        <dbReference type="ARBA" id="ARBA00022723"/>
    </source>
</evidence>
<keyword evidence="8" id="KW-0238">DNA-binding</keyword>
<evidence type="ECO:0000256" key="14">
    <source>
        <dbReference type="SAM" id="MobiDB-lite"/>
    </source>
</evidence>
<dbReference type="SMART" id="SM00898">
    <property type="entry name" value="Fapy_DNA_glyco"/>
    <property type="match status" value="1"/>
</dbReference>
<dbReference type="AlphaFoldDB" id="A0A7S3NL00"/>
<evidence type="ECO:0000256" key="10">
    <source>
        <dbReference type="ARBA" id="ARBA00023239"/>
    </source>
</evidence>
<dbReference type="InterPro" id="IPR035937">
    <property type="entry name" value="FPG_N"/>
</dbReference>
<evidence type="ECO:0000256" key="2">
    <source>
        <dbReference type="ARBA" id="ARBA00012720"/>
    </source>
</evidence>
<reference evidence="18" key="1">
    <citation type="submission" date="2021-01" db="EMBL/GenBank/DDBJ databases">
        <authorList>
            <person name="Corre E."/>
            <person name="Pelletier E."/>
            <person name="Niang G."/>
            <person name="Scheremetjew M."/>
            <person name="Finn R."/>
            <person name="Kale V."/>
            <person name="Holt S."/>
            <person name="Cochrane G."/>
            <person name="Meng A."/>
            <person name="Brown T."/>
            <person name="Cohen L."/>
        </authorList>
    </citation>
    <scope>NUCLEOTIDE SEQUENCE</scope>
    <source>
        <strain evidence="18">CCMP1510</strain>
    </source>
</reference>
<dbReference type="SUPFAM" id="SSF81624">
    <property type="entry name" value="N-terminal domain of MutM-like DNA repair proteins"/>
    <property type="match status" value="1"/>
</dbReference>
<dbReference type="SUPFAM" id="SSF68906">
    <property type="entry name" value="SAP domain"/>
    <property type="match status" value="1"/>
</dbReference>
<dbReference type="InterPro" id="IPR010979">
    <property type="entry name" value="Ribosomal_uS13-like_H2TH"/>
</dbReference>
<dbReference type="Gene3D" id="1.10.720.30">
    <property type="entry name" value="SAP domain"/>
    <property type="match status" value="1"/>
</dbReference>
<dbReference type="EC" id="4.2.99.18" evidence="2"/>
<organism evidence="18">
    <name type="scientific">Aureoumbra lagunensis</name>
    <dbReference type="NCBI Taxonomy" id="44058"/>
    <lineage>
        <taxon>Eukaryota</taxon>
        <taxon>Sar</taxon>
        <taxon>Stramenopiles</taxon>
        <taxon>Ochrophyta</taxon>
        <taxon>Pelagophyceae</taxon>
        <taxon>Pelagomonadales</taxon>
        <taxon>Aureoumbra</taxon>
    </lineage>
</organism>
<keyword evidence="9" id="KW-0234">DNA repair</keyword>
<dbReference type="SUPFAM" id="SSF57716">
    <property type="entry name" value="Glucocorticoid receptor-like (DNA-binding domain)"/>
    <property type="match status" value="1"/>
</dbReference>
<dbReference type="InterPro" id="IPR012319">
    <property type="entry name" value="FPG_cat"/>
</dbReference>
<keyword evidence="10" id="KW-0456">Lyase</keyword>
<dbReference type="InterPro" id="IPR003034">
    <property type="entry name" value="SAP_dom"/>
</dbReference>
<dbReference type="SUPFAM" id="SSF46946">
    <property type="entry name" value="S13-like H2TH domain"/>
    <property type="match status" value="1"/>
</dbReference>
<evidence type="ECO:0000256" key="1">
    <source>
        <dbReference type="ARBA" id="ARBA00009409"/>
    </source>
</evidence>
<keyword evidence="6" id="KW-0378">Hydrolase</keyword>
<dbReference type="Pfam" id="PF06831">
    <property type="entry name" value="H2TH"/>
    <property type="match status" value="1"/>
</dbReference>